<dbReference type="Pfam" id="PF00135">
    <property type="entry name" value="COesterase"/>
    <property type="match status" value="1"/>
</dbReference>
<dbReference type="SUPFAM" id="SSF53474">
    <property type="entry name" value="alpha/beta-Hydrolases"/>
    <property type="match status" value="1"/>
</dbReference>
<gene>
    <name evidence="6" type="ORF">D1223_18120</name>
</gene>
<feature type="chain" id="PRO_5017100342" description="Carboxylic ester hydrolase" evidence="4">
    <location>
        <begin position="31"/>
        <end position="564"/>
    </location>
</feature>
<organism evidence="6 7">
    <name type="scientific">Henriciella mobilis</name>
    <dbReference type="NCBI Taxonomy" id="2305467"/>
    <lineage>
        <taxon>Bacteria</taxon>
        <taxon>Pseudomonadati</taxon>
        <taxon>Pseudomonadota</taxon>
        <taxon>Alphaproteobacteria</taxon>
        <taxon>Hyphomonadales</taxon>
        <taxon>Hyphomonadaceae</taxon>
        <taxon>Henriciella</taxon>
    </lineage>
</organism>
<evidence type="ECO:0000259" key="5">
    <source>
        <dbReference type="Pfam" id="PF00135"/>
    </source>
</evidence>
<feature type="active site" description="Charge relay system" evidence="3">
    <location>
        <position position="445"/>
    </location>
</feature>
<evidence type="ECO:0000313" key="7">
    <source>
        <dbReference type="Proteomes" id="UP000266385"/>
    </source>
</evidence>
<feature type="active site" description="Charge relay system" evidence="3">
    <location>
        <position position="352"/>
    </location>
</feature>
<dbReference type="InterPro" id="IPR002018">
    <property type="entry name" value="CarbesteraseB"/>
</dbReference>
<accession>A0A399R6I4</accession>
<evidence type="ECO:0000256" key="4">
    <source>
        <dbReference type="RuleBase" id="RU361235"/>
    </source>
</evidence>
<dbReference type="EC" id="3.1.1.-" evidence="4"/>
<dbReference type="PANTHER" id="PTHR11559">
    <property type="entry name" value="CARBOXYLESTERASE"/>
    <property type="match status" value="1"/>
</dbReference>
<comment type="caution">
    <text evidence="6">The sequence shown here is derived from an EMBL/GenBank/DDBJ whole genome shotgun (WGS) entry which is preliminary data.</text>
</comment>
<dbReference type="InterPro" id="IPR019826">
    <property type="entry name" value="Carboxylesterase_B_AS"/>
</dbReference>
<dbReference type="InterPro" id="IPR050309">
    <property type="entry name" value="Type-B_Carboxylest/Lipase"/>
</dbReference>
<dbReference type="InterPro" id="IPR000997">
    <property type="entry name" value="Cholinesterase"/>
</dbReference>
<feature type="active site" description="Acyl-ester intermediate" evidence="3">
    <location>
        <position position="235"/>
    </location>
</feature>
<evidence type="ECO:0000256" key="3">
    <source>
        <dbReference type="PIRSR" id="PIRSR600997-1"/>
    </source>
</evidence>
<feature type="domain" description="Carboxylesterase type B" evidence="5">
    <location>
        <begin position="44"/>
        <end position="513"/>
    </location>
</feature>
<dbReference type="PRINTS" id="PR00878">
    <property type="entry name" value="CHOLNESTRASE"/>
</dbReference>
<name>A0A399R6I4_9PROT</name>
<proteinExistence type="inferred from homology"/>
<keyword evidence="7" id="KW-1185">Reference proteome</keyword>
<keyword evidence="2 4" id="KW-0378">Hydrolase</keyword>
<dbReference type="Proteomes" id="UP000266385">
    <property type="component" value="Unassembled WGS sequence"/>
</dbReference>
<dbReference type="GO" id="GO:0004104">
    <property type="term" value="F:cholinesterase activity"/>
    <property type="evidence" value="ECO:0007669"/>
    <property type="project" value="InterPro"/>
</dbReference>
<sequence>MDGGRTPRRFGKLVASSLLASALLWQAGCAANDGLDAGATETPSVNVTTAPAGALQGVAEDGVTVYRGIPFALAPVGERRWAPPQAFPDWDGVRDATEFGPACPQPGARPGSIYYEKLGEVNEDCLSLNVWVPDGAEDAPVFVWIHGGSLVTGAGSQAMYDGAKLARETGLIVVTINYRLGVLGYLAHPGLSAESPQNISGNYGLKDQVAALKWVERNIGAFGGNPDNVTIAGESAGALSVVLLMVSPEARGLFNKAVAQSAYMVSMAPLRGTRNGHPSAEEAGVAFQEKTGAASLGELREMDADKLVSIAGRAFVPFGVIDDVWITDQMPAAFDKGEQAKVPVLAGFNEGEIRSLRFLLPPVPESDAYEAAIRASHGDLADRFLDTYPADKPEASMLATTRDAMYGWTAERLAASQTAAGQPSYFYFFDHTYPAADKLGLRAFHAMEIPYVFGTLFDIPEPWPQAPRKQSERDLMKAMMHYWASFARTGTPSAEGAPDWPAYGNDATGMVFAATPKAWPGLARARFELHETVVCRRRADGTLQWNWNVGIISPPLPPEVPECN</sequence>
<dbReference type="PROSITE" id="PS00122">
    <property type="entry name" value="CARBOXYLESTERASE_B_1"/>
    <property type="match status" value="1"/>
</dbReference>
<evidence type="ECO:0000256" key="1">
    <source>
        <dbReference type="ARBA" id="ARBA00005964"/>
    </source>
</evidence>
<evidence type="ECO:0000313" key="6">
    <source>
        <dbReference type="EMBL" id="RIJ27000.1"/>
    </source>
</evidence>
<comment type="similarity">
    <text evidence="1 4">Belongs to the type-B carboxylesterase/lipase family.</text>
</comment>
<reference evidence="6 7" key="1">
    <citation type="submission" date="2018-08" db="EMBL/GenBank/DDBJ databases">
        <title>Henriciella mobilis sp. nov., isolated from seawater.</title>
        <authorList>
            <person name="Cheng H."/>
            <person name="Wu Y.-H."/>
            <person name="Xu X.-W."/>
            <person name="Guo L.-L."/>
        </authorList>
    </citation>
    <scope>NUCLEOTIDE SEQUENCE [LARGE SCALE GENOMIC DNA]</scope>
    <source>
        <strain evidence="6 7">JN25</strain>
    </source>
</reference>
<keyword evidence="4" id="KW-0732">Signal</keyword>
<dbReference type="AlphaFoldDB" id="A0A399R6I4"/>
<feature type="signal peptide" evidence="4">
    <location>
        <begin position="1"/>
        <end position="30"/>
    </location>
</feature>
<evidence type="ECO:0000256" key="2">
    <source>
        <dbReference type="ARBA" id="ARBA00022801"/>
    </source>
</evidence>
<dbReference type="EMBL" id="QWFX01000016">
    <property type="protein sequence ID" value="RIJ27000.1"/>
    <property type="molecule type" value="Genomic_DNA"/>
</dbReference>
<protein>
    <recommendedName>
        <fullName evidence="4">Carboxylic ester hydrolase</fullName>
        <ecNumber evidence="4">3.1.1.-</ecNumber>
    </recommendedName>
</protein>
<dbReference type="InterPro" id="IPR029058">
    <property type="entry name" value="AB_hydrolase_fold"/>
</dbReference>
<dbReference type="OrthoDB" id="9775851at2"/>
<dbReference type="Gene3D" id="3.40.50.1820">
    <property type="entry name" value="alpha/beta hydrolase"/>
    <property type="match status" value="1"/>
</dbReference>